<feature type="domain" description="Outer membrane protein beta-barrel" evidence="3">
    <location>
        <begin position="34"/>
        <end position="200"/>
    </location>
</feature>
<keyword evidence="2" id="KW-0732">Signal</keyword>
<protein>
    <recommendedName>
        <fullName evidence="3">Outer membrane protein beta-barrel domain-containing protein</fullName>
    </recommendedName>
</protein>
<keyword evidence="5" id="KW-1185">Reference proteome</keyword>
<dbReference type="InterPro" id="IPR011250">
    <property type="entry name" value="OMP/PagP_B-barrel"/>
</dbReference>
<evidence type="ECO:0000256" key="2">
    <source>
        <dbReference type="ARBA" id="ARBA00022729"/>
    </source>
</evidence>
<evidence type="ECO:0000313" key="5">
    <source>
        <dbReference type="Proteomes" id="UP000267464"/>
    </source>
</evidence>
<name>A0A3N7J1E7_9BURK</name>
<evidence type="ECO:0000259" key="3">
    <source>
        <dbReference type="Pfam" id="PF13505"/>
    </source>
</evidence>
<dbReference type="Proteomes" id="UP000267464">
    <property type="component" value="Unassembled WGS sequence"/>
</dbReference>
<reference evidence="4 5" key="1">
    <citation type="submission" date="2018-08" db="EMBL/GenBank/DDBJ databases">
        <authorList>
            <person name="Khan S.A."/>
            <person name="Jeon C.O."/>
            <person name="Chun B.H."/>
            <person name="Jeong S.E."/>
        </authorList>
    </citation>
    <scope>NUCLEOTIDE SEQUENCE [LARGE SCALE GENOMIC DNA]</scope>
    <source>
        <strain evidence="4 5">S-16</strain>
    </source>
</reference>
<evidence type="ECO:0000256" key="1">
    <source>
        <dbReference type="ARBA" id="ARBA00004442"/>
    </source>
</evidence>
<dbReference type="GO" id="GO:0009279">
    <property type="term" value="C:cell outer membrane"/>
    <property type="evidence" value="ECO:0007669"/>
    <property type="project" value="UniProtKB-SubCell"/>
</dbReference>
<dbReference type="Pfam" id="PF13505">
    <property type="entry name" value="OMP_b-brl"/>
    <property type="match status" value="1"/>
</dbReference>
<dbReference type="EMBL" id="QUSW01000002">
    <property type="protein sequence ID" value="RQP24772.1"/>
    <property type="molecule type" value="Genomic_DNA"/>
</dbReference>
<gene>
    <name evidence="4" type="ORF">DZC73_07765</name>
</gene>
<evidence type="ECO:0000313" key="4">
    <source>
        <dbReference type="EMBL" id="RQP24772.1"/>
    </source>
</evidence>
<dbReference type="SUPFAM" id="SSF56925">
    <property type="entry name" value="OMPA-like"/>
    <property type="match status" value="1"/>
</dbReference>
<dbReference type="InterPro" id="IPR027385">
    <property type="entry name" value="Beta-barrel_OMP"/>
</dbReference>
<comment type="caution">
    <text evidence="4">The sequence shown here is derived from an EMBL/GenBank/DDBJ whole genome shotgun (WGS) entry which is preliminary data.</text>
</comment>
<dbReference type="AlphaFoldDB" id="A0A3N7J1E7"/>
<reference evidence="4 5" key="2">
    <citation type="submission" date="2018-12" db="EMBL/GenBank/DDBJ databases">
        <title>Rhizobacter gummiphilus sp. nov., a rubber-degrading bacterium isolated from the soil of a botanical garden in Japan.</title>
        <authorList>
            <person name="Shunsuke S.S."/>
        </authorList>
    </citation>
    <scope>NUCLEOTIDE SEQUENCE [LARGE SCALE GENOMIC DNA]</scope>
    <source>
        <strain evidence="4 5">S-16</strain>
    </source>
</reference>
<sequence length="200" mass="20807">MGCRRLRQMAQLVPHEAQGIHTEKESHMKLIAKALVCTAAVAAFAAHAEGPYVGGSIGSARYKGPDIGGLNTDRSATGGKLYGGYGFTPNLAVEAGYADVGKAESAAGSVRGHGVFVDLVGTVPIANNFSALGRVGAFNGRTSVSGGASDSGTNAKFGLGVQYDFSKQTALRGEWERYKFKAFGESGDADLYSVGLNYKF</sequence>
<comment type="subcellular location">
    <subcellularLocation>
        <location evidence="1">Cell outer membrane</location>
    </subcellularLocation>
</comment>
<dbReference type="Gene3D" id="2.40.160.20">
    <property type="match status" value="1"/>
</dbReference>
<organism evidence="4 5">
    <name type="scientific">Piscinibacter terrae</name>
    <dbReference type="NCBI Taxonomy" id="2496871"/>
    <lineage>
        <taxon>Bacteria</taxon>
        <taxon>Pseudomonadati</taxon>
        <taxon>Pseudomonadota</taxon>
        <taxon>Betaproteobacteria</taxon>
        <taxon>Burkholderiales</taxon>
        <taxon>Sphaerotilaceae</taxon>
        <taxon>Piscinibacter</taxon>
    </lineage>
</organism>
<accession>A0A3N7J1E7</accession>
<proteinExistence type="predicted"/>